<evidence type="ECO:0000313" key="2">
    <source>
        <dbReference type="EMBL" id="VFK63643.1"/>
    </source>
</evidence>
<sequence length="73" mass="7954">MEIFGSGYARLGIGKTKQGKTSEATPQTLDAWCLIPFCVLPLPCHLDRRERSCGFGILPKAEDPSRSNGMTAQ</sequence>
<organism evidence="1">
    <name type="scientific">Candidatus Kentrum sp. TUN</name>
    <dbReference type="NCBI Taxonomy" id="2126343"/>
    <lineage>
        <taxon>Bacteria</taxon>
        <taxon>Pseudomonadati</taxon>
        <taxon>Pseudomonadota</taxon>
        <taxon>Gammaproteobacteria</taxon>
        <taxon>Candidatus Kentrum</taxon>
    </lineage>
</organism>
<dbReference type="EMBL" id="CAADFX010000238">
    <property type="protein sequence ID" value="VFK64021.1"/>
    <property type="molecule type" value="Genomic_DNA"/>
</dbReference>
<accession>A0A450ZSM8</accession>
<name>A0A450ZSM8_9GAMM</name>
<proteinExistence type="predicted"/>
<dbReference type="EMBL" id="CAADFV010000092">
    <property type="protein sequence ID" value="VFK63643.1"/>
    <property type="molecule type" value="Genomic_DNA"/>
</dbReference>
<dbReference type="EMBL" id="CAADFY010000095">
    <property type="protein sequence ID" value="VFK56781.1"/>
    <property type="molecule type" value="Genomic_DNA"/>
</dbReference>
<evidence type="ECO:0000313" key="3">
    <source>
        <dbReference type="EMBL" id="VFK64021.1"/>
    </source>
</evidence>
<protein>
    <submittedName>
        <fullName evidence="1">Uncharacterized protein</fullName>
    </submittedName>
</protein>
<gene>
    <name evidence="3" type="ORF">BECKTUN1418D_GA0071000_12384</name>
    <name evidence="2" type="ORF">BECKTUN1418E_GA0071001_109211</name>
    <name evidence="1" type="ORF">BECKTUN1418F_GA0071002_10953</name>
</gene>
<dbReference type="AlphaFoldDB" id="A0A450ZSM8"/>
<evidence type="ECO:0000313" key="1">
    <source>
        <dbReference type="EMBL" id="VFK56781.1"/>
    </source>
</evidence>
<reference evidence="1" key="1">
    <citation type="submission" date="2019-02" db="EMBL/GenBank/DDBJ databases">
        <authorList>
            <person name="Gruber-Vodicka R. H."/>
            <person name="Seah K. B. B."/>
        </authorList>
    </citation>
    <scope>NUCLEOTIDE SEQUENCE</scope>
    <source>
        <strain evidence="3">BECK_BY1</strain>
        <strain evidence="2">BECK_BY2</strain>
        <strain evidence="1">BECK_BY3</strain>
    </source>
</reference>